<dbReference type="InterPro" id="IPR012340">
    <property type="entry name" value="NA-bd_OB-fold"/>
</dbReference>
<dbReference type="Pfam" id="PF00436">
    <property type="entry name" value="SSB"/>
    <property type="match status" value="1"/>
</dbReference>
<evidence type="ECO:0000256" key="2">
    <source>
        <dbReference type="HAMAP-Rule" id="MF_00984"/>
    </source>
</evidence>
<dbReference type="PROSITE" id="PS50935">
    <property type="entry name" value="SSB"/>
    <property type="match status" value="1"/>
</dbReference>
<proteinExistence type="inferred from homology"/>
<dbReference type="InterPro" id="IPR011344">
    <property type="entry name" value="ssDNA-bd"/>
</dbReference>
<dbReference type="RefSeq" id="WP_024544344.1">
    <property type="nucleotide sequence ID" value="NZ_LR214938.2"/>
</dbReference>
<accession>A0A448ZYS9</accession>
<geneLocation type="plasmid" evidence="5">
    <name>2</name>
</geneLocation>
<evidence type="ECO:0000256" key="3">
    <source>
        <dbReference type="PIRNR" id="PIRNR002070"/>
    </source>
</evidence>
<evidence type="ECO:0000256" key="1">
    <source>
        <dbReference type="ARBA" id="ARBA00023125"/>
    </source>
</evidence>
<dbReference type="NCBIfam" id="TIGR00621">
    <property type="entry name" value="ssb"/>
    <property type="match status" value="1"/>
</dbReference>
<dbReference type="GO" id="GO:0009295">
    <property type="term" value="C:nucleoid"/>
    <property type="evidence" value="ECO:0007669"/>
    <property type="project" value="TreeGrafter"/>
</dbReference>
<organism evidence="5">
    <name type="scientific">Metamycoplasma salivarium</name>
    <name type="common">Mycoplasma salivarium</name>
    <dbReference type="NCBI Taxonomy" id="2124"/>
    <lineage>
        <taxon>Bacteria</taxon>
        <taxon>Bacillati</taxon>
        <taxon>Mycoplasmatota</taxon>
        <taxon>Mycoplasmoidales</taxon>
        <taxon>Metamycoplasmataceae</taxon>
        <taxon>Metamycoplasma</taxon>
    </lineage>
</organism>
<dbReference type="HAMAP" id="MF_00984">
    <property type="entry name" value="SSB"/>
    <property type="match status" value="1"/>
</dbReference>
<evidence type="ECO:0000313" key="5">
    <source>
        <dbReference type="EMBL" id="VEU56410.1"/>
    </source>
</evidence>
<feature type="compositionally biased region" description="Polar residues" evidence="4">
    <location>
        <begin position="117"/>
        <end position="142"/>
    </location>
</feature>
<name>A0A448ZYS9_METSV</name>
<protein>
    <recommendedName>
        <fullName evidence="2 3">Single-stranded DNA-binding protein</fullName>
        <shortName evidence="2">SSB</shortName>
    </recommendedName>
</protein>
<dbReference type="PIRSF" id="PIRSF002070">
    <property type="entry name" value="SSB"/>
    <property type="match status" value="1"/>
</dbReference>
<dbReference type="PANTHER" id="PTHR10302">
    <property type="entry name" value="SINGLE-STRANDED DNA-BINDING PROTEIN"/>
    <property type="match status" value="1"/>
</dbReference>
<dbReference type="InterPro" id="IPR000424">
    <property type="entry name" value="Primosome_PriB/ssb"/>
</dbReference>
<dbReference type="GO" id="GO:0003697">
    <property type="term" value="F:single-stranded DNA binding"/>
    <property type="evidence" value="ECO:0007669"/>
    <property type="project" value="UniProtKB-UniRule"/>
</dbReference>
<dbReference type="Gene3D" id="2.40.50.140">
    <property type="entry name" value="Nucleic acid-binding proteins"/>
    <property type="match status" value="1"/>
</dbReference>
<reference evidence="5" key="1">
    <citation type="submission" date="2019-01" db="EMBL/GenBank/DDBJ databases">
        <authorList>
            <consortium name="Pathogen Informatics"/>
        </authorList>
    </citation>
    <scope>NUCLEOTIDE SEQUENCE [LARGE SCALE GENOMIC DNA]</scope>
    <source>
        <strain evidence="5">NCTC10113</strain>
    </source>
</reference>
<dbReference type="GO" id="GO:0006260">
    <property type="term" value="P:DNA replication"/>
    <property type="evidence" value="ECO:0007669"/>
    <property type="project" value="InterPro"/>
</dbReference>
<evidence type="ECO:0000256" key="4">
    <source>
        <dbReference type="SAM" id="MobiDB-lite"/>
    </source>
</evidence>
<keyword evidence="1 2" id="KW-0238">DNA-binding</keyword>
<dbReference type="CDD" id="cd04496">
    <property type="entry name" value="SSB_OBF"/>
    <property type="match status" value="1"/>
</dbReference>
<sequence length="150" mass="16748">MNKVLLIGRLASKAFEGKTTSNVNYARFTLAVPRQYQTPAGQEPIVDFIPCVAWRYNADFVNKYLDKGSLVQVEGSFQSNRITGKDGLPTNTYSINVERIEALESKAVVESRKKNSQEFNIPEASQIQNNSSQPTEDITPSDSIGDELDW</sequence>
<dbReference type="PANTHER" id="PTHR10302:SF27">
    <property type="entry name" value="SINGLE-STRANDED DNA-BINDING PROTEIN"/>
    <property type="match status" value="1"/>
</dbReference>
<comment type="subunit">
    <text evidence="2">Homotetramer.</text>
</comment>
<dbReference type="SUPFAM" id="SSF50249">
    <property type="entry name" value="Nucleic acid-binding proteins"/>
    <property type="match status" value="1"/>
</dbReference>
<feature type="region of interest" description="Disordered" evidence="4">
    <location>
        <begin position="111"/>
        <end position="150"/>
    </location>
</feature>
<comment type="caution">
    <text evidence="2">Lacks conserved residue(s) required for the propagation of feature annotation.</text>
</comment>
<keyword evidence="5" id="KW-0614">Plasmid</keyword>
<dbReference type="EMBL" id="LR214939">
    <property type="protein sequence ID" value="VEU56410.1"/>
    <property type="molecule type" value="Genomic_DNA"/>
</dbReference>
<gene>
    <name evidence="5" type="primary">ssb_3</name>
    <name evidence="5" type="ORF">NCTC10113_01319</name>
</gene>
<dbReference type="AlphaFoldDB" id="A0A448ZYS9"/>